<evidence type="ECO:0000256" key="6">
    <source>
        <dbReference type="ARBA" id="ARBA00022527"/>
    </source>
</evidence>
<evidence type="ECO:0000256" key="22">
    <source>
        <dbReference type="PROSITE-ProRule" id="PRU10141"/>
    </source>
</evidence>
<evidence type="ECO:0000256" key="10">
    <source>
        <dbReference type="ARBA" id="ARBA00022692"/>
    </source>
</evidence>
<evidence type="ECO:0000256" key="19">
    <source>
        <dbReference type="ARBA" id="ARBA00023180"/>
    </source>
</evidence>
<dbReference type="OMA" id="IDISHAM"/>
<evidence type="ECO:0000256" key="14">
    <source>
        <dbReference type="ARBA" id="ARBA00022777"/>
    </source>
</evidence>
<reference evidence="26" key="1">
    <citation type="submission" date="2021-03" db="EMBL/GenBank/DDBJ databases">
        <authorList>
            <consortium name="Genoscope - CEA"/>
            <person name="William W."/>
        </authorList>
    </citation>
    <scope>NUCLEOTIDE SEQUENCE</scope>
    <source>
        <strain evidence="26">Doubled-haploid Pahang</strain>
    </source>
</reference>
<dbReference type="AlphaFoldDB" id="A0A804ILK0"/>
<dbReference type="GO" id="GO:0004674">
    <property type="term" value="F:protein serine/threonine kinase activity"/>
    <property type="evidence" value="ECO:0007669"/>
    <property type="project" value="UniProtKB-KW"/>
</dbReference>
<evidence type="ECO:0000256" key="3">
    <source>
        <dbReference type="ARBA" id="ARBA00008684"/>
    </source>
</evidence>
<evidence type="ECO:0000256" key="1">
    <source>
        <dbReference type="ARBA" id="ARBA00004162"/>
    </source>
</evidence>
<dbReference type="InterPro" id="IPR032675">
    <property type="entry name" value="LRR_dom_sf"/>
</dbReference>
<dbReference type="SUPFAM" id="SSF56112">
    <property type="entry name" value="Protein kinase-like (PK-like)"/>
    <property type="match status" value="1"/>
</dbReference>
<organism evidence="27 28">
    <name type="scientific">Musa acuminata subsp. malaccensis</name>
    <name type="common">Wild banana</name>
    <name type="synonym">Musa malaccensis</name>
    <dbReference type="NCBI Taxonomy" id="214687"/>
    <lineage>
        <taxon>Eukaryota</taxon>
        <taxon>Viridiplantae</taxon>
        <taxon>Streptophyta</taxon>
        <taxon>Embryophyta</taxon>
        <taxon>Tracheophyta</taxon>
        <taxon>Spermatophyta</taxon>
        <taxon>Magnoliopsida</taxon>
        <taxon>Liliopsida</taxon>
        <taxon>Zingiberales</taxon>
        <taxon>Musaceae</taxon>
        <taxon>Musa</taxon>
    </lineage>
</organism>
<reference evidence="27" key="2">
    <citation type="submission" date="2021-05" db="UniProtKB">
        <authorList>
            <consortium name="EnsemblPlants"/>
        </authorList>
    </citation>
    <scope>IDENTIFICATION</scope>
    <source>
        <strain evidence="27">subsp. malaccensis</strain>
    </source>
</reference>
<dbReference type="PROSITE" id="PS51450">
    <property type="entry name" value="LRR"/>
    <property type="match status" value="1"/>
</dbReference>
<feature type="transmembrane region" description="Helical" evidence="23">
    <location>
        <begin position="594"/>
        <end position="617"/>
    </location>
</feature>
<dbReference type="Pfam" id="PF00560">
    <property type="entry name" value="LRR_1"/>
    <property type="match status" value="8"/>
</dbReference>
<dbReference type="Pfam" id="PF00069">
    <property type="entry name" value="Pkinase"/>
    <property type="match status" value="1"/>
</dbReference>
<dbReference type="InParanoid" id="A0A804ILK0"/>
<keyword evidence="5" id="KW-1003">Cell membrane</keyword>
<dbReference type="FunFam" id="3.80.10.10:FF:000041">
    <property type="entry name" value="LRR receptor-like serine/threonine-protein kinase ERECTA"/>
    <property type="match status" value="1"/>
</dbReference>
<evidence type="ECO:0000256" key="24">
    <source>
        <dbReference type="SAM" id="SignalP"/>
    </source>
</evidence>
<evidence type="ECO:0000256" key="18">
    <source>
        <dbReference type="ARBA" id="ARBA00023170"/>
    </source>
</evidence>
<comment type="subcellular location">
    <subcellularLocation>
        <location evidence="1">Cell membrane</location>
        <topology evidence="1">Single-pass membrane protein</topology>
    </subcellularLocation>
    <subcellularLocation>
        <location evidence="2">Membrane</location>
        <topology evidence="2">Single-pass type I membrane protein</topology>
    </subcellularLocation>
</comment>
<keyword evidence="10 23" id="KW-0812">Transmembrane</keyword>
<keyword evidence="11 24" id="KW-0732">Signal</keyword>
<dbReference type="InterPro" id="IPR000719">
    <property type="entry name" value="Prot_kinase_dom"/>
</dbReference>
<dbReference type="Pfam" id="PF13855">
    <property type="entry name" value="LRR_8"/>
    <property type="match status" value="1"/>
</dbReference>
<keyword evidence="14" id="KW-0418">Kinase</keyword>
<dbReference type="EnsemblPlants" id="Ma04_t06000.1">
    <property type="protein sequence ID" value="Ma04_p06000.1"/>
    <property type="gene ID" value="Ma04_g06000"/>
</dbReference>
<dbReference type="InterPro" id="IPR003591">
    <property type="entry name" value="Leu-rich_rpt_typical-subtyp"/>
</dbReference>
<accession>A0A804ILK0</accession>
<evidence type="ECO:0000256" key="7">
    <source>
        <dbReference type="ARBA" id="ARBA00022553"/>
    </source>
</evidence>
<evidence type="ECO:0000256" key="20">
    <source>
        <dbReference type="ARBA" id="ARBA00047899"/>
    </source>
</evidence>
<dbReference type="SMART" id="SM00365">
    <property type="entry name" value="LRR_SD22"/>
    <property type="match status" value="6"/>
</dbReference>
<dbReference type="PROSITE" id="PS00107">
    <property type="entry name" value="PROTEIN_KINASE_ATP"/>
    <property type="match status" value="1"/>
</dbReference>
<dbReference type="SMART" id="SM00369">
    <property type="entry name" value="LRR_TYP"/>
    <property type="match status" value="10"/>
</dbReference>
<dbReference type="InterPro" id="IPR011009">
    <property type="entry name" value="Kinase-like_dom_sf"/>
</dbReference>
<gene>
    <name evidence="26" type="ORF">GSMUA_111310.1</name>
</gene>
<dbReference type="OrthoDB" id="4062651at2759"/>
<dbReference type="Proteomes" id="UP000012960">
    <property type="component" value="Unplaced"/>
</dbReference>
<dbReference type="InterPro" id="IPR001611">
    <property type="entry name" value="Leu-rich_rpt"/>
</dbReference>
<keyword evidence="28" id="KW-1185">Reference proteome</keyword>
<dbReference type="InterPro" id="IPR008271">
    <property type="entry name" value="Ser/Thr_kinase_AS"/>
</dbReference>
<keyword evidence="19" id="KW-0325">Glycoprotein</keyword>
<keyword evidence="18" id="KW-0675">Receptor</keyword>
<dbReference type="InterPro" id="IPR013210">
    <property type="entry name" value="LRR_N_plant-typ"/>
</dbReference>
<dbReference type="SUPFAM" id="SSF52058">
    <property type="entry name" value="L domain-like"/>
    <property type="match status" value="2"/>
</dbReference>
<keyword evidence="17 23" id="KW-0472">Membrane</keyword>
<dbReference type="PANTHER" id="PTHR48053:SF151">
    <property type="entry name" value="OS02G0216000 PROTEIN"/>
    <property type="match status" value="1"/>
</dbReference>
<feature type="signal peptide" evidence="24">
    <location>
        <begin position="1"/>
        <end position="25"/>
    </location>
</feature>
<dbReference type="PANTHER" id="PTHR48053">
    <property type="entry name" value="LEUCINE RICH REPEAT FAMILY PROTEIN, EXPRESSED"/>
    <property type="match status" value="1"/>
</dbReference>
<keyword evidence="8" id="KW-0433">Leucine-rich repeat</keyword>
<name>A0A804ILK0_MUSAM</name>
<comment type="similarity">
    <text evidence="3">Belongs to the protein kinase superfamily. Ser/Thr protein kinase family.</text>
</comment>
<keyword evidence="12" id="KW-0677">Repeat</keyword>
<evidence type="ECO:0000256" key="8">
    <source>
        <dbReference type="ARBA" id="ARBA00022614"/>
    </source>
</evidence>
<feature type="domain" description="Protein kinase" evidence="25">
    <location>
        <begin position="658"/>
        <end position="955"/>
    </location>
</feature>
<dbReference type="PROSITE" id="PS50011">
    <property type="entry name" value="PROTEIN_KINASE_DOM"/>
    <property type="match status" value="1"/>
</dbReference>
<dbReference type="FunFam" id="3.80.10.10:FF:000095">
    <property type="entry name" value="LRR receptor-like serine/threonine-protein kinase GSO1"/>
    <property type="match status" value="1"/>
</dbReference>
<evidence type="ECO:0000313" key="28">
    <source>
        <dbReference type="Proteomes" id="UP000012960"/>
    </source>
</evidence>
<evidence type="ECO:0000256" key="13">
    <source>
        <dbReference type="ARBA" id="ARBA00022741"/>
    </source>
</evidence>
<sequence length="980" mass="107366">MGYPTSFMVHVLFILFSLLPHPTLHLRTSNITDAMALLAFREGIRDPDNVLSNWNESTDVCDWIGITCNDTSGRVKQLVLPQRSLHGTISPFLSNLSQLQVLDLSYNFLRGSIPGEIGALSDLGVISLRNNELQHTLPDNLGMLANLWYLDLPSNKLEGKLPPSIFHNCTNLKYVDLSNNSFEGSIPLQIGTSLNHLRSLFLARNSLRGSIPASLSNATNLTGIALHMNSLSGGLPSEIVVHMPALKSLSLSYNKLSSDEEGEELNHFFRAISNLTQLEELEIAGNDLRGTLPSMAGLLHVNLSIIFLQDNRIRGAIPSDVSDLRNLTSLDLSRNLLEGTIPLQLFLLPKIERIWISDNLLHGELPSLPDISTKLGSLDLSRNKLSGRIPSSVSKLRSMRYLLLGGNLLAGSIPSSLGSMKLEKLNLSHNQLTGAIPAEVASLSTMAFFFDLSHNSLQGMLPKELSKMEMVQEIDLSSNNLSGSIPPEVGVLCRNVHLLNLSHNSLQGPIPETFGNLRNLESLDLSSNSLSGGVPESLRNCINLKRLNLSYNRLSGALPCGGVFDNLTQESLEGNEPCGVERLRSSHSTHTLKFLVSLVSIIFMVLFFLTITCVAAAKARRGTAFLRNGVDGSWHSANLSSRHRRVTYRELWEATGGFDQSRLIGSGGFGHVYKAMLRDGSSLAVKVLQLQDHNSARTFNRECEVLKTIRHRNLMGITTACSLPEFKALVFPFMSEGSLEDHLHPKGDRMSPRLSLTERVSICSDVAEGMAYLHHHAPVQVIHCDLKPSNILLADDMTAMVSDFGIAMLVSPGGEGNASSDRMTNSTTNLLRGSVGYVAPEYGHGRPASTKGDVYSFGIVVLEMVTGKRPTEDMFDEDLSLINWVKRHYASRLVNIVDSSLVKNIREQSHEVKRVWEVAIMEMIELGLLCTQEAPASRPTMISVADDLNKLKDYLGGDTTATLASSQGMTSSIADIGDDW</sequence>
<evidence type="ECO:0000256" key="12">
    <source>
        <dbReference type="ARBA" id="ARBA00022737"/>
    </source>
</evidence>
<feature type="chain" id="PRO_5033926467" description="non-specific serine/threonine protein kinase" evidence="24">
    <location>
        <begin position="26"/>
        <end position="980"/>
    </location>
</feature>
<evidence type="ECO:0000256" key="2">
    <source>
        <dbReference type="ARBA" id="ARBA00004479"/>
    </source>
</evidence>
<evidence type="ECO:0000256" key="5">
    <source>
        <dbReference type="ARBA" id="ARBA00022475"/>
    </source>
</evidence>
<comment type="catalytic activity">
    <reaction evidence="20">
        <text>L-threonyl-[protein] + ATP = O-phospho-L-threonyl-[protein] + ADP + H(+)</text>
        <dbReference type="Rhea" id="RHEA:46608"/>
        <dbReference type="Rhea" id="RHEA-COMP:11060"/>
        <dbReference type="Rhea" id="RHEA-COMP:11605"/>
        <dbReference type="ChEBI" id="CHEBI:15378"/>
        <dbReference type="ChEBI" id="CHEBI:30013"/>
        <dbReference type="ChEBI" id="CHEBI:30616"/>
        <dbReference type="ChEBI" id="CHEBI:61977"/>
        <dbReference type="ChEBI" id="CHEBI:456216"/>
        <dbReference type="EC" id="2.7.11.1"/>
    </reaction>
</comment>
<evidence type="ECO:0000256" key="17">
    <source>
        <dbReference type="ARBA" id="ARBA00023136"/>
    </source>
</evidence>
<evidence type="ECO:0000313" key="27">
    <source>
        <dbReference type="EnsemblPlants" id="Ma04_p06000.1"/>
    </source>
</evidence>
<evidence type="ECO:0000256" key="21">
    <source>
        <dbReference type="ARBA" id="ARBA00048679"/>
    </source>
</evidence>
<evidence type="ECO:0000256" key="11">
    <source>
        <dbReference type="ARBA" id="ARBA00022729"/>
    </source>
</evidence>
<dbReference type="CDD" id="cd14066">
    <property type="entry name" value="STKc_IRAK"/>
    <property type="match status" value="1"/>
</dbReference>
<protein>
    <recommendedName>
        <fullName evidence="4">non-specific serine/threonine protein kinase</fullName>
        <ecNumber evidence="4">2.7.11.1</ecNumber>
    </recommendedName>
</protein>
<dbReference type="PROSITE" id="PS00108">
    <property type="entry name" value="PROTEIN_KINASE_ST"/>
    <property type="match status" value="1"/>
</dbReference>
<keyword evidence="13 22" id="KW-0547">Nucleotide-binding</keyword>
<keyword evidence="7" id="KW-0597">Phosphoprotein</keyword>
<evidence type="ECO:0000259" key="25">
    <source>
        <dbReference type="PROSITE" id="PS50011"/>
    </source>
</evidence>
<dbReference type="Gene3D" id="3.80.10.10">
    <property type="entry name" value="Ribonuclease Inhibitor"/>
    <property type="match status" value="5"/>
</dbReference>
<keyword evidence="6" id="KW-0723">Serine/threonine-protein kinase</keyword>
<dbReference type="Gene3D" id="3.30.200.20">
    <property type="entry name" value="Phosphorylase Kinase, domain 1"/>
    <property type="match status" value="1"/>
</dbReference>
<keyword evidence="16 23" id="KW-1133">Transmembrane helix</keyword>
<evidence type="ECO:0000256" key="15">
    <source>
        <dbReference type="ARBA" id="ARBA00022840"/>
    </source>
</evidence>
<dbReference type="SMART" id="SM00220">
    <property type="entry name" value="S_TKc"/>
    <property type="match status" value="1"/>
</dbReference>
<keyword evidence="15 22" id="KW-0067">ATP-binding</keyword>
<dbReference type="GO" id="GO:0005886">
    <property type="term" value="C:plasma membrane"/>
    <property type="evidence" value="ECO:0000318"/>
    <property type="project" value="GO_Central"/>
</dbReference>
<keyword evidence="9" id="KW-0808">Transferase</keyword>
<dbReference type="FunFam" id="3.80.10.10:FF:000101">
    <property type="entry name" value="LRR receptor-like serine/threonine-protein kinase ERECTA"/>
    <property type="match status" value="1"/>
</dbReference>
<feature type="binding site" evidence="22">
    <location>
        <position position="686"/>
    </location>
    <ligand>
        <name>ATP</name>
        <dbReference type="ChEBI" id="CHEBI:30616"/>
    </ligand>
</feature>
<dbReference type="InterPro" id="IPR017441">
    <property type="entry name" value="Protein_kinase_ATP_BS"/>
</dbReference>
<evidence type="ECO:0000256" key="4">
    <source>
        <dbReference type="ARBA" id="ARBA00012513"/>
    </source>
</evidence>
<evidence type="ECO:0000256" key="16">
    <source>
        <dbReference type="ARBA" id="ARBA00022989"/>
    </source>
</evidence>
<evidence type="ECO:0000256" key="9">
    <source>
        <dbReference type="ARBA" id="ARBA00022679"/>
    </source>
</evidence>
<dbReference type="GO" id="GO:0005524">
    <property type="term" value="F:ATP binding"/>
    <property type="evidence" value="ECO:0007669"/>
    <property type="project" value="UniProtKB-UniRule"/>
</dbReference>
<dbReference type="PRINTS" id="PR00019">
    <property type="entry name" value="LEURICHRPT"/>
</dbReference>
<proteinExistence type="inferred from homology"/>
<evidence type="ECO:0000256" key="23">
    <source>
        <dbReference type="SAM" id="Phobius"/>
    </source>
</evidence>
<dbReference type="Pfam" id="PF08263">
    <property type="entry name" value="LRRNT_2"/>
    <property type="match status" value="1"/>
</dbReference>
<dbReference type="InterPro" id="IPR051716">
    <property type="entry name" value="Plant_RL_S/T_kinase"/>
</dbReference>
<comment type="catalytic activity">
    <reaction evidence="21">
        <text>L-seryl-[protein] + ATP = O-phospho-L-seryl-[protein] + ADP + H(+)</text>
        <dbReference type="Rhea" id="RHEA:17989"/>
        <dbReference type="Rhea" id="RHEA-COMP:9863"/>
        <dbReference type="Rhea" id="RHEA-COMP:11604"/>
        <dbReference type="ChEBI" id="CHEBI:15378"/>
        <dbReference type="ChEBI" id="CHEBI:29999"/>
        <dbReference type="ChEBI" id="CHEBI:30616"/>
        <dbReference type="ChEBI" id="CHEBI:83421"/>
        <dbReference type="ChEBI" id="CHEBI:456216"/>
        <dbReference type="EC" id="2.7.11.1"/>
    </reaction>
</comment>
<dbReference type="FunFam" id="1.10.510.10:FF:000358">
    <property type="entry name" value="Putative leucine-rich repeat receptor-like serine/threonine-protein kinase"/>
    <property type="match status" value="1"/>
</dbReference>
<dbReference type="Gene3D" id="1.10.510.10">
    <property type="entry name" value="Transferase(Phosphotransferase) domain 1"/>
    <property type="match status" value="1"/>
</dbReference>
<dbReference type="EC" id="2.7.11.1" evidence="4"/>
<dbReference type="Gramene" id="Ma04_t06000.1">
    <property type="protein sequence ID" value="Ma04_p06000.1"/>
    <property type="gene ID" value="Ma04_g06000"/>
</dbReference>
<dbReference type="EMBL" id="HG996469">
    <property type="protein sequence ID" value="CAG1841336.1"/>
    <property type="molecule type" value="Genomic_DNA"/>
</dbReference>
<evidence type="ECO:0000313" key="26">
    <source>
        <dbReference type="EMBL" id="CAG1841336.1"/>
    </source>
</evidence>